<gene>
    <name evidence="1" type="ORF">EAH89_19535</name>
</gene>
<name>A0A502FQR9_9PROT</name>
<proteinExistence type="predicted"/>
<dbReference type="AlphaFoldDB" id="A0A502FQR9"/>
<reference evidence="1 2" key="1">
    <citation type="journal article" date="2019" name="Environ. Microbiol.">
        <title>Species interactions and distinct microbial communities in high Arctic permafrost affected cryosols are associated with the CH4 and CO2 gas fluxes.</title>
        <authorList>
            <person name="Altshuler I."/>
            <person name="Hamel J."/>
            <person name="Turney S."/>
            <person name="Magnuson E."/>
            <person name="Levesque R."/>
            <person name="Greer C."/>
            <person name="Whyte L.G."/>
        </authorList>
    </citation>
    <scope>NUCLEOTIDE SEQUENCE [LARGE SCALE GENOMIC DNA]</scope>
    <source>
        <strain evidence="1 2">S9.3B</strain>
    </source>
</reference>
<dbReference type="EMBL" id="RCZP01000024">
    <property type="protein sequence ID" value="TPG51795.1"/>
    <property type="molecule type" value="Genomic_DNA"/>
</dbReference>
<sequence>MAEVTRVWPCSFVDGARLLRCGQTAPMAVITPHDFDEWRGRVADALRAFLAAMDARRPAAEIALHERIRALEHEGQERGLLPPADPHR</sequence>
<organism evidence="1 2">
    <name type="scientific">Muricoccus nepalensis</name>
    <dbReference type="NCBI Taxonomy" id="1854500"/>
    <lineage>
        <taxon>Bacteria</taxon>
        <taxon>Pseudomonadati</taxon>
        <taxon>Pseudomonadota</taxon>
        <taxon>Alphaproteobacteria</taxon>
        <taxon>Acetobacterales</taxon>
        <taxon>Roseomonadaceae</taxon>
        <taxon>Muricoccus</taxon>
    </lineage>
</organism>
<protein>
    <submittedName>
        <fullName evidence="1">Uncharacterized protein</fullName>
    </submittedName>
</protein>
<comment type="caution">
    <text evidence="1">The sequence shown here is derived from an EMBL/GenBank/DDBJ whole genome shotgun (WGS) entry which is preliminary data.</text>
</comment>
<accession>A0A502FQR9</accession>
<keyword evidence="2" id="KW-1185">Reference proteome</keyword>
<evidence type="ECO:0000313" key="2">
    <source>
        <dbReference type="Proteomes" id="UP000317078"/>
    </source>
</evidence>
<evidence type="ECO:0000313" key="1">
    <source>
        <dbReference type="EMBL" id="TPG51795.1"/>
    </source>
</evidence>
<dbReference type="Proteomes" id="UP000317078">
    <property type="component" value="Unassembled WGS sequence"/>
</dbReference>